<gene>
    <name evidence="2" type="ORF">O9G_001442</name>
</gene>
<organism evidence="2 3">
    <name type="scientific">Rozella allomycis (strain CSF55)</name>
    <dbReference type="NCBI Taxonomy" id="988480"/>
    <lineage>
        <taxon>Eukaryota</taxon>
        <taxon>Fungi</taxon>
        <taxon>Fungi incertae sedis</taxon>
        <taxon>Cryptomycota</taxon>
        <taxon>Cryptomycota incertae sedis</taxon>
        <taxon>Rozella</taxon>
    </lineage>
</organism>
<reference evidence="2 3" key="1">
    <citation type="journal article" date="2013" name="Curr. Biol.">
        <title>Shared signatures of parasitism and phylogenomics unite Cryptomycota and microsporidia.</title>
        <authorList>
            <person name="James T.Y."/>
            <person name="Pelin A."/>
            <person name="Bonen L."/>
            <person name="Ahrendt S."/>
            <person name="Sain D."/>
            <person name="Corradi N."/>
            <person name="Stajich J.E."/>
        </authorList>
    </citation>
    <scope>NUCLEOTIDE SEQUENCE [LARGE SCALE GENOMIC DNA]</scope>
    <source>
        <strain evidence="2 3">CSF55</strain>
    </source>
</reference>
<name>A0A075B3L2_ROZAC</name>
<keyword evidence="3" id="KW-1185">Reference proteome</keyword>
<feature type="transmembrane region" description="Helical" evidence="1">
    <location>
        <begin position="305"/>
        <end position="324"/>
    </location>
</feature>
<keyword evidence="1" id="KW-0812">Transmembrane</keyword>
<evidence type="ECO:0000256" key="1">
    <source>
        <dbReference type="SAM" id="Phobius"/>
    </source>
</evidence>
<evidence type="ECO:0000313" key="2">
    <source>
        <dbReference type="EMBL" id="EPZ36997.1"/>
    </source>
</evidence>
<keyword evidence="1" id="KW-1133">Transmembrane helix</keyword>
<protein>
    <submittedName>
        <fullName evidence="2">Uncharacterized protein</fullName>
    </submittedName>
</protein>
<dbReference type="AlphaFoldDB" id="A0A075B3L2"/>
<dbReference type="Proteomes" id="UP000030755">
    <property type="component" value="Unassembled WGS sequence"/>
</dbReference>
<accession>A0A075B3L2</accession>
<proteinExistence type="predicted"/>
<sequence length="338" mass="38861">MSRIDNLNIEYLNDNLISRLSDFAFHKAFNELTKNYEIEEHVFKFISSASTLKVILKSSLSEANKNLFVDFLFAIAPNENSRNHLNLLGLKDNGSYKVPSGTLSKKEKISNDDIMLLASMMTDNSKLIPIMVKRHAKDYEYNSVFDILRNTKELPFVHLLKAVYEHKILKNALIKPPAYSEVPESPFISSVCDIVESTFVLMLKLSVEESAGKIEKEVLSSVIEYVNYYFQNQLTVNTLFASLSFATTFQNYVNSLLYDITPDDLKSSIYEYEVNENYPEFMKRTYLDMKELAHREDVSNLMPKIIYSFVGGVILLGLLTMVYFRLKSPQFINTVPDF</sequence>
<keyword evidence="1" id="KW-0472">Membrane</keyword>
<dbReference type="EMBL" id="KE560384">
    <property type="protein sequence ID" value="EPZ36997.1"/>
    <property type="molecule type" value="Genomic_DNA"/>
</dbReference>
<dbReference type="HOGENOM" id="CLU_821715_0_0_1"/>
<evidence type="ECO:0000313" key="3">
    <source>
        <dbReference type="Proteomes" id="UP000030755"/>
    </source>
</evidence>